<evidence type="ECO:0000313" key="1">
    <source>
        <dbReference type="EMBL" id="GLI26473.1"/>
    </source>
</evidence>
<sequence length="179" mass="20028">MTDLIERSLARHGVGVRELARRLEVTPGAVTMYKRSEREGTIGVGTLDRVLAALGDTATIDARPRERRVHPSVRAPFPRREDRVAYELHRAVAKRLLDDRDAVMANVPRQVGRMRERVHGGASRLLDEWLELAEAPLGRLVETMLGEDQHAIDLRQLSPFMGVLTEAERLAAIQRASVA</sequence>
<keyword evidence="2" id="KW-1185">Reference proteome</keyword>
<accession>A0A9W6CQ53</accession>
<dbReference type="Proteomes" id="UP001144396">
    <property type="component" value="Unassembled WGS sequence"/>
</dbReference>
<dbReference type="EMBL" id="BSDP01000001">
    <property type="protein sequence ID" value="GLI26473.1"/>
    <property type="molecule type" value="Genomic_DNA"/>
</dbReference>
<reference evidence="1" key="1">
    <citation type="submission" date="2022-12" db="EMBL/GenBank/DDBJ databases">
        <title>Reference genome sequencing for broad-spectrum identification of bacterial and archaeal isolates by mass spectrometry.</title>
        <authorList>
            <person name="Sekiguchi Y."/>
            <person name="Tourlousse D.M."/>
        </authorList>
    </citation>
    <scope>NUCLEOTIDE SEQUENCE</scope>
    <source>
        <strain evidence="1">14</strain>
    </source>
</reference>
<evidence type="ECO:0000313" key="2">
    <source>
        <dbReference type="Proteomes" id="UP001144396"/>
    </source>
</evidence>
<dbReference type="RefSeq" id="WP_281882474.1">
    <property type="nucleotide sequence ID" value="NZ_BSDP01000001.1"/>
</dbReference>
<organism evidence="1 2">
    <name type="scientific">Agromyces rhizosphaerae</name>
    <dbReference type="NCBI Taxonomy" id="88374"/>
    <lineage>
        <taxon>Bacteria</taxon>
        <taxon>Bacillati</taxon>
        <taxon>Actinomycetota</taxon>
        <taxon>Actinomycetes</taxon>
        <taxon>Micrococcales</taxon>
        <taxon>Microbacteriaceae</taxon>
        <taxon>Agromyces</taxon>
    </lineage>
</organism>
<gene>
    <name evidence="1" type="ORF">ARHIZOSPH14_07150</name>
</gene>
<name>A0A9W6CQ53_9MICO</name>
<protein>
    <submittedName>
        <fullName evidence="1">Uncharacterized protein</fullName>
    </submittedName>
</protein>
<comment type="caution">
    <text evidence="1">The sequence shown here is derived from an EMBL/GenBank/DDBJ whole genome shotgun (WGS) entry which is preliminary data.</text>
</comment>
<dbReference type="AlphaFoldDB" id="A0A9W6CQ53"/>
<proteinExistence type="predicted"/>